<gene>
    <name evidence="2" type="ORF">GmarT_37370</name>
</gene>
<organism evidence="2 3">
    <name type="scientific">Gimesia maris</name>
    <dbReference type="NCBI Taxonomy" id="122"/>
    <lineage>
        <taxon>Bacteria</taxon>
        <taxon>Pseudomonadati</taxon>
        <taxon>Planctomycetota</taxon>
        <taxon>Planctomycetia</taxon>
        <taxon>Planctomycetales</taxon>
        <taxon>Planctomycetaceae</taxon>
        <taxon>Gimesia</taxon>
    </lineage>
</organism>
<protein>
    <recommendedName>
        <fullName evidence="4">DUF2721 domain-containing protein</fullName>
    </recommendedName>
</protein>
<keyword evidence="1" id="KW-0812">Transmembrane</keyword>
<evidence type="ECO:0000313" key="3">
    <source>
        <dbReference type="Proteomes" id="UP000322887"/>
    </source>
</evidence>
<evidence type="ECO:0000313" key="2">
    <source>
        <dbReference type="EMBL" id="QEG17853.1"/>
    </source>
</evidence>
<accession>A0ABX5YQC3</accession>
<dbReference type="EMBL" id="CP042910">
    <property type="protein sequence ID" value="QEG17853.1"/>
    <property type="molecule type" value="Genomic_DNA"/>
</dbReference>
<evidence type="ECO:0000256" key="1">
    <source>
        <dbReference type="SAM" id="Phobius"/>
    </source>
</evidence>
<keyword evidence="3" id="KW-1185">Reference proteome</keyword>
<name>A0ABX5YQC3_9PLAN</name>
<reference evidence="2 3" key="1">
    <citation type="submission" date="2019-08" db="EMBL/GenBank/DDBJ databases">
        <title>Deep-cultivation of Planctomycetes and their phenomic and genomic characterization uncovers novel biology.</title>
        <authorList>
            <person name="Wiegand S."/>
            <person name="Jogler M."/>
            <person name="Boedeker C."/>
            <person name="Pinto D."/>
            <person name="Vollmers J."/>
            <person name="Rivas-Marin E."/>
            <person name="Kohn T."/>
            <person name="Peeters S.H."/>
            <person name="Heuer A."/>
            <person name="Rast P."/>
            <person name="Oberbeckmann S."/>
            <person name="Bunk B."/>
            <person name="Jeske O."/>
            <person name="Meyerdierks A."/>
            <person name="Storesund J.E."/>
            <person name="Kallscheuer N."/>
            <person name="Luecker S."/>
            <person name="Lage O.M."/>
            <person name="Pohl T."/>
            <person name="Merkel B.J."/>
            <person name="Hornburger P."/>
            <person name="Mueller R.-W."/>
            <person name="Bruemmer F."/>
            <person name="Labrenz M."/>
            <person name="Spormann A.M."/>
            <person name="Op den Camp H."/>
            <person name="Overmann J."/>
            <person name="Amann R."/>
            <person name="Jetten M.S.M."/>
            <person name="Mascher T."/>
            <person name="Medema M.H."/>
            <person name="Devos D.P."/>
            <person name="Kaster A.-K."/>
            <person name="Ovreas L."/>
            <person name="Rohde M."/>
            <person name="Galperin M.Y."/>
            <person name="Jogler C."/>
        </authorList>
    </citation>
    <scope>NUCLEOTIDE SEQUENCE [LARGE SCALE GENOMIC DNA]</scope>
    <source>
        <strain evidence="2 3">DSM 8797</strain>
    </source>
</reference>
<dbReference type="GeneID" id="98648235"/>
<dbReference type="Proteomes" id="UP000322887">
    <property type="component" value="Chromosome"/>
</dbReference>
<sequence>MCHSELIELLLGIHVAVLLGSLAAFYAYSDRTDGFAASLKGNNETLRELRRKICRALEINLNPVFESPGAVPSPVLGPNGGTYVERSVNPVGSEIYRESIRDFLEDRIEFICDYHSLFNASKRWCFWTDSFRNIVLGLFCWQLFSSFIFLIDKATKVDISLWVLASFSTISVLAIMSAIISVIFRLIHYRTIVSVRLKYAEL</sequence>
<dbReference type="RefSeq" id="WP_149303050.1">
    <property type="nucleotide sequence ID" value="NZ_CP042910.1"/>
</dbReference>
<keyword evidence="1" id="KW-1133">Transmembrane helix</keyword>
<feature type="transmembrane region" description="Helical" evidence="1">
    <location>
        <begin position="163"/>
        <end position="187"/>
    </location>
</feature>
<keyword evidence="1" id="KW-0472">Membrane</keyword>
<evidence type="ECO:0008006" key="4">
    <source>
        <dbReference type="Google" id="ProtNLM"/>
    </source>
</evidence>
<feature type="transmembrane region" description="Helical" evidence="1">
    <location>
        <begin position="131"/>
        <end position="151"/>
    </location>
</feature>
<proteinExistence type="predicted"/>
<feature type="transmembrane region" description="Helical" evidence="1">
    <location>
        <begin position="6"/>
        <end position="28"/>
    </location>
</feature>